<evidence type="ECO:0000256" key="1">
    <source>
        <dbReference type="SAM" id="Coils"/>
    </source>
</evidence>
<name>E3MBW7_CAERE</name>
<gene>
    <name evidence="2" type="ORF">CRE_16113</name>
</gene>
<protein>
    <submittedName>
        <fullName evidence="2">Uncharacterized protein</fullName>
    </submittedName>
</protein>
<accession>E3MBW7</accession>
<dbReference type="InParanoid" id="E3MBW7"/>
<sequence>MFGRDLFNLGRGGTSMSNIVEGGCTHRPTPFSIPSIFGVGDSEKQKIIDDLRRELRECKAELDEVQSKYKSVHLCWGDTRERAGKLDRELKEIKEIKESNDRIIASMKNKIENNQKNHDEQIAKIIEEHEENMSVLKDRNAECLKTATEDHEVKIEKLKKEQNQEIKELDKMLKKTIQESEVKEAKIEKENKILKSRQANELVIHQREMNRLVEEHQKETDAIRKEQEAMRNKLEEEKKKYHGLEHKLRSEFSTELTKALNRQITLDASNRVLKQFLNITKTVQDASEALKGIELYCSNESPEDFEGEIARDLHELNVLKANFKEHVFHFQQFVINEQNAHQEILNVCKSYLQKFEESMTNKSLLELCLHLPTAIENKKTFEIEEFKKKAEKLSEEMKITRDLVQMKLEAISADNQHEILSADMNSEIIIDDLKRELRDCKKELEEVKKTTKKEHEDKLTDFQMKIEELNEILKITIQESKAKQAKVEKENKILKSKQPLELDLLQKLYEEELNEELEQMKKYHALEEKLRTEKEAEFTKFVNRQNTLDASKRAFIQFLNITRTVQNASESLKSIERYYSNESPENFKRAIAVDLDVLKESNIIFRERVFHFQEFAIYERNVHQKILDVCEVSLFTSQIEQRPRFQSYLKMLEESMMNASLIKLCIHLKNAVEYKETVEIEESVKNAEKLSEEMKITRDEVEMKLKAILHEIQSTDMNSEMLPGKSD</sequence>
<evidence type="ECO:0000313" key="2">
    <source>
        <dbReference type="EMBL" id="EFO97869.1"/>
    </source>
</evidence>
<feature type="coiled-coil region" evidence="1">
    <location>
        <begin position="41"/>
        <end position="68"/>
    </location>
</feature>
<dbReference type="Proteomes" id="UP000008281">
    <property type="component" value="Unassembled WGS sequence"/>
</dbReference>
<dbReference type="STRING" id="31234.E3MBW7"/>
<keyword evidence="1" id="KW-0175">Coiled coil</keyword>
<feature type="coiled-coil region" evidence="1">
    <location>
        <begin position="430"/>
        <end position="533"/>
    </location>
</feature>
<dbReference type="EMBL" id="DS268433">
    <property type="protein sequence ID" value="EFO97869.1"/>
    <property type="molecule type" value="Genomic_DNA"/>
</dbReference>
<reference evidence="2" key="1">
    <citation type="submission" date="2007-07" db="EMBL/GenBank/DDBJ databases">
        <title>PCAP assembly of the Caenorhabditis remanei genome.</title>
        <authorList>
            <consortium name="The Caenorhabditis remanei Sequencing Consortium"/>
            <person name="Wilson R.K."/>
        </authorList>
    </citation>
    <scope>NUCLEOTIDE SEQUENCE [LARGE SCALE GENOMIC DNA]</scope>
    <source>
        <strain evidence="2">PB4641</strain>
    </source>
</reference>
<proteinExistence type="predicted"/>
<keyword evidence="3" id="KW-1185">Reference proteome</keyword>
<organism evidence="3">
    <name type="scientific">Caenorhabditis remanei</name>
    <name type="common">Caenorhabditis vulgaris</name>
    <dbReference type="NCBI Taxonomy" id="31234"/>
    <lineage>
        <taxon>Eukaryota</taxon>
        <taxon>Metazoa</taxon>
        <taxon>Ecdysozoa</taxon>
        <taxon>Nematoda</taxon>
        <taxon>Chromadorea</taxon>
        <taxon>Rhabditida</taxon>
        <taxon>Rhabditina</taxon>
        <taxon>Rhabditomorpha</taxon>
        <taxon>Rhabditoidea</taxon>
        <taxon>Rhabditidae</taxon>
        <taxon>Peloderinae</taxon>
        <taxon>Caenorhabditis</taxon>
    </lineage>
</organism>
<evidence type="ECO:0000313" key="3">
    <source>
        <dbReference type="Proteomes" id="UP000008281"/>
    </source>
</evidence>
<feature type="coiled-coil region" evidence="1">
    <location>
        <begin position="104"/>
        <end position="247"/>
    </location>
</feature>
<feature type="coiled-coil region" evidence="1">
    <location>
        <begin position="376"/>
        <end position="403"/>
    </location>
</feature>
<dbReference type="eggNOG" id="ENOG502TK1V">
    <property type="taxonomic scope" value="Eukaryota"/>
</dbReference>
<dbReference type="HOGENOM" id="CLU_380942_0_0_1"/>
<dbReference type="OrthoDB" id="5883733at2759"/>
<dbReference type="FunCoup" id="E3MBW7">
    <property type="interactions" value="3"/>
</dbReference>
<dbReference type="AlphaFoldDB" id="E3MBW7"/>
<dbReference type="OMA" id="YSNESPE"/>